<feature type="transmembrane region" description="Helical" evidence="1">
    <location>
        <begin position="127"/>
        <end position="145"/>
    </location>
</feature>
<evidence type="ECO:0000313" key="3">
    <source>
        <dbReference type="Proteomes" id="UP000316167"/>
    </source>
</evidence>
<dbReference type="EMBL" id="VLLE01000003">
    <property type="protein sequence ID" value="TWI83560.1"/>
    <property type="molecule type" value="Genomic_DNA"/>
</dbReference>
<keyword evidence="1" id="KW-0472">Membrane</keyword>
<dbReference type="Pfam" id="PF07099">
    <property type="entry name" value="DUF1361"/>
    <property type="match status" value="1"/>
</dbReference>
<dbReference type="Proteomes" id="UP000316167">
    <property type="component" value="Unassembled WGS sequence"/>
</dbReference>
<feature type="transmembrane region" description="Helical" evidence="1">
    <location>
        <begin position="179"/>
        <end position="197"/>
    </location>
</feature>
<keyword evidence="1" id="KW-0812">Transmembrane</keyword>
<evidence type="ECO:0000256" key="1">
    <source>
        <dbReference type="SAM" id="Phobius"/>
    </source>
</evidence>
<accession>A0A562SRY7</accession>
<keyword evidence="3" id="KW-1185">Reference proteome</keyword>
<dbReference type="InterPro" id="IPR009793">
    <property type="entry name" value="DUF1361"/>
</dbReference>
<feature type="transmembrane region" description="Helical" evidence="1">
    <location>
        <begin position="55"/>
        <end position="75"/>
    </location>
</feature>
<dbReference type="OrthoDB" id="4540541at2"/>
<feature type="transmembrane region" description="Helical" evidence="1">
    <location>
        <begin position="20"/>
        <end position="43"/>
    </location>
</feature>
<sequence>MQRIFLYSVGFPILLYVFRVGYTGSFLFLFIPWNLFLAWLPLYFSSKLTNASYSLRNVLLFGLWLLFFPNSPYLITDLFHLQERPGVPLYYDLVLLFMAAWNGLMMGLFSLRNIERVLLQRFSAKKVNVLIVCFIVLCGFGIYLGRYDRYNSWHILTQPFELAYGIGTKLISPLAYPRVWAVTILFTVVLLLIYETLKKMPALFEEQASVNKELKH</sequence>
<evidence type="ECO:0000313" key="2">
    <source>
        <dbReference type="EMBL" id="TWI83560.1"/>
    </source>
</evidence>
<protein>
    <submittedName>
        <fullName evidence="2">Putative membrane protein</fullName>
    </submittedName>
</protein>
<organism evidence="2 3">
    <name type="scientific">Lacibacter cauensis</name>
    <dbReference type="NCBI Taxonomy" id="510947"/>
    <lineage>
        <taxon>Bacteria</taxon>
        <taxon>Pseudomonadati</taxon>
        <taxon>Bacteroidota</taxon>
        <taxon>Chitinophagia</taxon>
        <taxon>Chitinophagales</taxon>
        <taxon>Chitinophagaceae</taxon>
        <taxon>Lacibacter</taxon>
    </lineage>
</organism>
<dbReference type="AlphaFoldDB" id="A0A562SRY7"/>
<gene>
    <name evidence="2" type="ORF">IQ13_1672</name>
</gene>
<name>A0A562SRY7_9BACT</name>
<feature type="transmembrane region" description="Helical" evidence="1">
    <location>
        <begin position="87"/>
        <end position="106"/>
    </location>
</feature>
<keyword evidence="1" id="KW-1133">Transmembrane helix</keyword>
<reference evidence="2 3" key="1">
    <citation type="journal article" date="2015" name="Stand. Genomic Sci.">
        <title>Genomic Encyclopedia of Bacterial and Archaeal Type Strains, Phase III: the genomes of soil and plant-associated and newly described type strains.</title>
        <authorList>
            <person name="Whitman W.B."/>
            <person name="Woyke T."/>
            <person name="Klenk H.P."/>
            <person name="Zhou Y."/>
            <person name="Lilburn T.G."/>
            <person name="Beck B.J."/>
            <person name="De Vos P."/>
            <person name="Vandamme P."/>
            <person name="Eisen J.A."/>
            <person name="Garrity G."/>
            <person name="Hugenholtz P."/>
            <person name="Kyrpides N.C."/>
        </authorList>
    </citation>
    <scope>NUCLEOTIDE SEQUENCE [LARGE SCALE GENOMIC DNA]</scope>
    <source>
        <strain evidence="2 3">CGMCC 1.7271</strain>
    </source>
</reference>
<dbReference type="RefSeq" id="WP_144885809.1">
    <property type="nucleotide sequence ID" value="NZ_VLLE01000003.1"/>
</dbReference>
<comment type="caution">
    <text evidence="2">The sequence shown here is derived from an EMBL/GenBank/DDBJ whole genome shotgun (WGS) entry which is preliminary data.</text>
</comment>
<proteinExistence type="predicted"/>